<evidence type="ECO:0000259" key="7">
    <source>
        <dbReference type="Pfam" id="PF01555"/>
    </source>
</evidence>
<feature type="domain" description="DNA methylase N-4/N-6" evidence="7">
    <location>
        <begin position="6"/>
        <end position="44"/>
    </location>
</feature>
<comment type="similarity">
    <text evidence="1">Belongs to the N(4)/N(6)-methyltransferase family.</text>
</comment>
<keyword evidence="3 9" id="KW-0489">Methyltransferase</keyword>
<dbReference type="Pfam" id="PF01555">
    <property type="entry name" value="N6_N4_Mtase"/>
    <property type="match status" value="1"/>
</dbReference>
<dbReference type="InterPro" id="IPR041405">
    <property type="entry name" value="T3RM_EcoP15I_C"/>
</dbReference>
<dbReference type="GO" id="GO:0032259">
    <property type="term" value="P:methylation"/>
    <property type="evidence" value="ECO:0007669"/>
    <property type="project" value="UniProtKB-KW"/>
</dbReference>
<dbReference type="EMBL" id="KP795578">
    <property type="protein sequence ID" value="AKN38377.1"/>
    <property type="molecule type" value="Genomic_DNA"/>
</dbReference>
<dbReference type="AlphaFoldDB" id="A0A0H3ZUZ8"/>
<dbReference type="InterPro" id="IPR002941">
    <property type="entry name" value="DNA_methylase_N4/N6"/>
</dbReference>
<dbReference type="SUPFAM" id="SSF53335">
    <property type="entry name" value="S-adenosyl-L-methionine-dependent methyltransferases"/>
    <property type="match status" value="1"/>
</dbReference>
<dbReference type="InterPro" id="IPR029063">
    <property type="entry name" value="SAM-dependent_MTases_sf"/>
</dbReference>
<dbReference type="EC" id="2.1.1.72" evidence="2"/>
<keyword evidence="4 9" id="KW-0808">Transferase</keyword>
<dbReference type="GO" id="GO:0003677">
    <property type="term" value="F:DNA binding"/>
    <property type="evidence" value="ECO:0007669"/>
    <property type="project" value="InterPro"/>
</dbReference>
<evidence type="ECO:0000256" key="4">
    <source>
        <dbReference type="ARBA" id="ARBA00022679"/>
    </source>
</evidence>
<dbReference type="GO" id="GO:0008170">
    <property type="term" value="F:N-methyltransferase activity"/>
    <property type="evidence" value="ECO:0007669"/>
    <property type="project" value="InterPro"/>
</dbReference>
<protein>
    <recommendedName>
        <fullName evidence="2">site-specific DNA-methyltransferase (adenine-specific)</fullName>
        <ecNumber evidence="2">2.1.1.72</ecNumber>
    </recommendedName>
</protein>
<reference evidence="9" key="1">
    <citation type="journal article" date="2015" name="MBio">
        <title>Eco-Evolutionary Dynamics of Episomes among Ecologically Cohesive Bacterial Populations.</title>
        <authorList>
            <person name="Xue H."/>
            <person name="Cordero O.X."/>
            <person name="Camas F.M."/>
            <person name="Trimble W."/>
            <person name="Meyer F."/>
            <person name="Guglielmini J."/>
            <person name="Rocha E.P."/>
            <person name="Polz M.F."/>
        </authorList>
    </citation>
    <scope>NUCLEOTIDE SEQUENCE</scope>
    <source>
        <strain evidence="9">F12 FF_152</strain>
    </source>
</reference>
<evidence type="ECO:0000256" key="5">
    <source>
        <dbReference type="ARBA" id="ARBA00022691"/>
    </source>
</evidence>
<dbReference type="Gene3D" id="3.40.50.150">
    <property type="entry name" value="Vaccinia Virus protein VP39"/>
    <property type="match status" value="1"/>
</dbReference>
<evidence type="ECO:0000256" key="3">
    <source>
        <dbReference type="ARBA" id="ARBA00022603"/>
    </source>
</evidence>
<proteinExistence type="inferred from homology"/>
<evidence type="ECO:0000256" key="1">
    <source>
        <dbReference type="ARBA" id="ARBA00006594"/>
    </source>
</evidence>
<evidence type="ECO:0000313" key="9">
    <source>
        <dbReference type="EMBL" id="AKN38377.1"/>
    </source>
</evidence>
<keyword evidence="5" id="KW-0949">S-adenosyl-L-methionine</keyword>
<accession>A0A0H3ZUZ8</accession>
<evidence type="ECO:0000256" key="2">
    <source>
        <dbReference type="ARBA" id="ARBA00011900"/>
    </source>
</evidence>
<sequence>MLGPKIFEHSKPTQLIKDLIRMSTDSGDVVLDFFAGSGTTAHSVYLSNIEDKKDRRVISVQLEEPTDPKKGAYKAGFRTIFEITKQRISEAAKKLGEQNFDYKGDLGFKLFEIVNDFRLEDDDKELALANLTMFDDVLLTDEQYQTLLTTWALYDGSELTTPIYDIDLDGYTAHLCDRRLYMIAPDFSSNALKALLHKLDDTDDKDFDPNKIVYYANNFDSVKQMELNEALKSYANKKSIEIDVVVRN</sequence>
<evidence type="ECO:0000256" key="6">
    <source>
        <dbReference type="ARBA" id="ARBA00047942"/>
    </source>
</evidence>
<feature type="domain" description="Type III R-M EcoP15I C-terminal" evidence="8">
    <location>
        <begin position="143"/>
        <end position="240"/>
    </location>
</feature>
<dbReference type="PRINTS" id="PR00506">
    <property type="entry name" value="D21N6MTFRASE"/>
</dbReference>
<dbReference type="InterPro" id="IPR002295">
    <property type="entry name" value="N4/N6-MTase_EcoPI_Mod-like"/>
</dbReference>
<evidence type="ECO:0000259" key="8">
    <source>
        <dbReference type="Pfam" id="PF18273"/>
    </source>
</evidence>
<dbReference type="Pfam" id="PF18273">
    <property type="entry name" value="T3RM_EcoP15I_C"/>
    <property type="match status" value="1"/>
</dbReference>
<dbReference type="GO" id="GO:0009007">
    <property type="term" value="F:site-specific DNA-methyltransferase (adenine-specific) activity"/>
    <property type="evidence" value="ECO:0007669"/>
    <property type="project" value="UniProtKB-EC"/>
</dbReference>
<organism evidence="9">
    <name type="scientific">Vibrio sp. F12 FF_152</name>
    <dbReference type="NCBI Taxonomy" id="1652829"/>
    <lineage>
        <taxon>Bacteria</taxon>
        <taxon>Pseudomonadati</taxon>
        <taxon>Pseudomonadota</taxon>
        <taxon>Gammaproteobacteria</taxon>
        <taxon>Vibrionales</taxon>
        <taxon>Vibrionaceae</taxon>
        <taxon>Vibrio</taxon>
    </lineage>
</organism>
<name>A0A0H3ZUZ8_9VIBR</name>
<comment type="catalytic activity">
    <reaction evidence="6">
        <text>a 2'-deoxyadenosine in DNA + S-adenosyl-L-methionine = an N(6)-methyl-2'-deoxyadenosine in DNA + S-adenosyl-L-homocysteine + H(+)</text>
        <dbReference type="Rhea" id="RHEA:15197"/>
        <dbReference type="Rhea" id="RHEA-COMP:12418"/>
        <dbReference type="Rhea" id="RHEA-COMP:12419"/>
        <dbReference type="ChEBI" id="CHEBI:15378"/>
        <dbReference type="ChEBI" id="CHEBI:57856"/>
        <dbReference type="ChEBI" id="CHEBI:59789"/>
        <dbReference type="ChEBI" id="CHEBI:90615"/>
        <dbReference type="ChEBI" id="CHEBI:90616"/>
        <dbReference type="EC" id="2.1.1.72"/>
    </reaction>
</comment>